<evidence type="ECO:0000256" key="7">
    <source>
        <dbReference type="ARBA" id="ARBA00022692"/>
    </source>
</evidence>
<keyword evidence="9" id="KW-0339">Growth factor</keyword>
<comment type="caution">
    <text evidence="18">The sequence shown here is derived from an EMBL/GenBank/DDBJ whole genome shotgun (WGS) entry which is preliminary data.</text>
</comment>
<keyword evidence="8 16" id="KW-1133">Transmembrane helix</keyword>
<evidence type="ECO:0000313" key="19">
    <source>
        <dbReference type="Proteomes" id="UP000314294"/>
    </source>
</evidence>
<dbReference type="PROSITE" id="PS00022">
    <property type="entry name" value="EGF_1"/>
    <property type="match status" value="1"/>
</dbReference>
<evidence type="ECO:0000313" key="18">
    <source>
        <dbReference type="EMBL" id="TNN45042.1"/>
    </source>
</evidence>
<keyword evidence="6 14" id="KW-0245">EGF-like domain</keyword>
<dbReference type="SUPFAM" id="SSF57196">
    <property type="entry name" value="EGF/Laminin"/>
    <property type="match status" value="1"/>
</dbReference>
<keyword evidence="13" id="KW-0393">Immunoglobulin domain</keyword>
<dbReference type="InterPro" id="IPR000742">
    <property type="entry name" value="EGF"/>
</dbReference>
<sequence>MPALTPHRSSTPGSRRTLVVLRVPEPPGGGGAGVHLQLRRVLGAPPPVGAEPPGRRAFTSHLVITVHHGLSLTTLHRNTIRCSKPTALQIASSRAPPKEPDGNEGKWPAATSTTTTAKTSSHVTRCSDRQRNYCVNGGKCFTLEILPGTTKFLCRCPNEFTGDRCQKYVMASFYKAEELYQKRILTITGICIALLVVGVMCVVAYCKTKKQRKKLHDHLRQSLRKKKKKRNNNNNTNLTSSARGRQGGGLPLQDLQLTDVRPQGDLRRCVGPALRDGETETNLSTSKKMLLGHEPSASTDMSVKSWTNDWGSSLLSDTESVSVMSLPENSQRAAAATASQGGRGRLYATGGGGRDLSAHSEKC</sequence>
<evidence type="ECO:0000256" key="9">
    <source>
        <dbReference type="ARBA" id="ARBA00023030"/>
    </source>
</evidence>
<comment type="caution">
    <text evidence="14">Lacks conserved residue(s) required for the propagation of feature annotation.</text>
</comment>
<evidence type="ECO:0000259" key="17">
    <source>
        <dbReference type="PROSITE" id="PS50026"/>
    </source>
</evidence>
<evidence type="ECO:0000256" key="1">
    <source>
        <dbReference type="ARBA" id="ARBA00004251"/>
    </source>
</evidence>
<dbReference type="Pfam" id="PF02158">
    <property type="entry name" value="Neuregulin"/>
    <property type="match status" value="1"/>
</dbReference>
<evidence type="ECO:0000256" key="16">
    <source>
        <dbReference type="SAM" id="Phobius"/>
    </source>
</evidence>
<name>A0A4Z2FXI2_9TELE</name>
<dbReference type="GO" id="GO:0048513">
    <property type="term" value="P:animal organ development"/>
    <property type="evidence" value="ECO:0007669"/>
    <property type="project" value="TreeGrafter"/>
</dbReference>
<feature type="region of interest" description="Disordered" evidence="15">
    <location>
        <begin position="91"/>
        <end position="115"/>
    </location>
</feature>
<keyword evidence="12" id="KW-0325">Glycoprotein</keyword>
<dbReference type="GO" id="GO:0030154">
    <property type="term" value="P:cell differentiation"/>
    <property type="evidence" value="ECO:0007669"/>
    <property type="project" value="TreeGrafter"/>
</dbReference>
<proteinExistence type="inferred from homology"/>
<dbReference type="GO" id="GO:0030296">
    <property type="term" value="F:protein tyrosine kinase activator activity"/>
    <property type="evidence" value="ECO:0007669"/>
    <property type="project" value="TreeGrafter"/>
</dbReference>
<evidence type="ECO:0000256" key="5">
    <source>
        <dbReference type="ARBA" id="ARBA00022525"/>
    </source>
</evidence>
<keyword evidence="11 14" id="KW-1015">Disulfide bond</keyword>
<evidence type="ECO:0000256" key="14">
    <source>
        <dbReference type="PROSITE-ProRule" id="PRU00076"/>
    </source>
</evidence>
<dbReference type="GO" id="GO:0005615">
    <property type="term" value="C:extracellular space"/>
    <property type="evidence" value="ECO:0007669"/>
    <property type="project" value="TreeGrafter"/>
</dbReference>
<dbReference type="InterPro" id="IPR040180">
    <property type="entry name" value="Neuregulin"/>
</dbReference>
<evidence type="ECO:0000256" key="4">
    <source>
        <dbReference type="ARBA" id="ARBA00022475"/>
    </source>
</evidence>
<keyword evidence="7 16" id="KW-0812">Transmembrane</keyword>
<comment type="subcellular location">
    <subcellularLocation>
        <location evidence="1">Cell membrane</location>
        <topology evidence="1">Single-pass type I membrane protein</topology>
    </subcellularLocation>
    <subcellularLocation>
        <location evidence="2">Secreted</location>
    </subcellularLocation>
</comment>
<evidence type="ECO:0000256" key="15">
    <source>
        <dbReference type="SAM" id="MobiDB-lite"/>
    </source>
</evidence>
<dbReference type="PROSITE" id="PS50026">
    <property type="entry name" value="EGF_3"/>
    <property type="match status" value="1"/>
</dbReference>
<dbReference type="OrthoDB" id="8747558at2759"/>
<dbReference type="GO" id="GO:0035556">
    <property type="term" value="P:intracellular signal transduction"/>
    <property type="evidence" value="ECO:0007669"/>
    <property type="project" value="TreeGrafter"/>
</dbReference>
<dbReference type="AlphaFoldDB" id="A0A4Z2FXI2"/>
<dbReference type="EMBL" id="SRLO01000870">
    <property type="protein sequence ID" value="TNN45042.1"/>
    <property type="molecule type" value="Genomic_DNA"/>
</dbReference>
<organism evidence="18 19">
    <name type="scientific">Liparis tanakae</name>
    <name type="common">Tanaka's snailfish</name>
    <dbReference type="NCBI Taxonomy" id="230148"/>
    <lineage>
        <taxon>Eukaryota</taxon>
        <taxon>Metazoa</taxon>
        <taxon>Chordata</taxon>
        <taxon>Craniata</taxon>
        <taxon>Vertebrata</taxon>
        <taxon>Euteleostomi</taxon>
        <taxon>Actinopterygii</taxon>
        <taxon>Neopterygii</taxon>
        <taxon>Teleostei</taxon>
        <taxon>Neoteleostei</taxon>
        <taxon>Acanthomorphata</taxon>
        <taxon>Eupercaria</taxon>
        <taxon>Perciformes</taxon>
        <taxon>Cottioidei</taxon>
        <taxon>Cottales</taxon>
        <taxon>Liparidae</taxon>
        <taxon>Liparis</taxon>
    </lineage>
</organism>
<feature type="compositionally biased region" description="Gly residues" evidence="15">
    <location>
        <begin position="341"/>
        <end position="354"/>
    </location>
</feature>
<evidence type="ECO:0000256" key="12">
    <source>
        <dbReference type="ARBA" id="ARBA00023180"/>
    </source>
</evidence>
<keyword evidence="10 16" id="KW-0472">Membrane</keyword>
<evidence type="ECO:0000256" key="2">
    <source>
        <dbReference type="ARBA" id="ARBA00004613"/>
    </source>
</evidence>
<dbReference type="PANTHER" id="PTHR11100:SF7">
    <property type="entry name" value="PRO-NEUREGULIN-1, MEMBRANE-BOUND ISOFORM"/>
    <property type="match status" value="1"/>
</dbReference>
<evidence type="ECO:0000256" key="6">
    <source>
        <dbReference type="ARBA" id="ARBA00022536"/>
    </source>
</evidence>
<evidence type="ECO:0000256" key="11">
    <source>
        <dbReference type="ARBA" id="ARBA00023157"/>
    </source>
</evidence>
<feature type="compositionally biased region" description="Basic residues" evidence="15">
    <location>
        <begin position="216"/>
        <end position="231"/>
    </location>
</feature>
<evidence type="ECO:0000256" key="10">
    <source>
        <dbReference type="ARBA" id="ARBA00023136"/>
    </source>
</evidence>
<accession>A0A4Z2FXI2</accession>
<evidence type="ECO:0000256" key="13">
    <source>
        <dbReference type="ARBA" id="ARBA00023319"/>
    </source>
</evidence>
<comment type="similarity">
    <text evidence="3">Belongs to the neuregulin family.</text>
</comment>
<dbReference type="PANTHER" id="PTHR11100">
    <property type="entry name" value="HEREGULIN-NEUREGULIN FAMILY MEMBER"/>
    <property type="match status" value="1"/>
</dbReference>
<dbReference type="Gene3D" id="2.10.25.10">
    <property type="entry name" value="Laminin"/>
    <property type="match status" value="1"/>
</dbReference>
<feature type="domain" description="EGF-like" evidence="17">
    <location>
        <begin position="122"/>
        <end position="166"/>
    </location>
</feature>
<keyword evidence="4" id="KW-1003">Cell membrane</keyword>
<feature type="transmembrane region" description="Helical" evidence="16">
    <location>
        <begin position="184"/>
        <end position="206"/>
    </location>
</feature>
<dbReference type="GO" id="GO:0005886">
    <property type="term" value="C:plasma membrane"/>
    <property type="evidence" value="ECO:0007669"/>
    <property type="project" value="UniProtKB-SubCell"/>
</dbReference>
<feature type="region of interest" description="Disordered" evidence="15">
    <location>
        <begin position="332"/>
        <end position="363"/>
    </location>
</feature>
<dbReference type="InterPro" id="IPR002154">
    <property type="entry name" value="Neuregulin_C"/>
</dbReference>
<evidence type="ECO:0000256" key="3">
    <source>
        <dbReference type="ARBA" id="ARBA00008216"/>
    </source>
</evidence>
<keyword evidence="19" id="KW-1185">Reference proteome</keyword>
<dbReference type="Proteomes" id="UP000314294">
    <property type="component" value="Unassembled WGS sequence"/>
</dbReference>
<feature type="disulfide bond" evidence="14">
    <location>
        <begin position="156"/>
        <end position="165"/>
    </location>
</feature>
<dbReference type="GO" id="GO:0008083">
    <property type="term" value="F:growth factor activity"/>
    <property type="evidence" value="ECO:0007669"/>
    <property type="project" value="UniProtKB-KW"/>
</dbReference>
<dbReference type="GO" id="GO:0007399">
    <property type="term" value="P:nervous system development"/>
    <property type="evidence" value="ECO:0007669"/>
    <property type="project" value="InterPro"/>
</dbReference>
<dbReference type="GO" id="GO:0045499">
    <property type="term" value="F:chemorepellent activity"/>
    <property type="evidence" value="ECO:0007669"/>
    <property type="project" value="TreeGrafter"/>
</dbReference>
<keyword evidence="5" id="KW-0964">Secreted</keyword>
<evidence type="ECO:0000256" key="8">
    <source>
        <dbReference type="ARBA" id="ARBA00022989"/>
    </source>
</evidence>
<reference evidence="18 19" key="1">
    <citation type="submission" date="2019-03" db="EMBL/GenBank/DDBJ databases">
        <title>First draft genome of Liparis tanakae, snailfish: a comprehensive survey of snailfish specific genes.</title>
        <authorList>
            <person name="Kim W."/>
            <person name="Song I."/>
            <person name="Jeong J.-H."/>
            <person name="Kim D."/>
            <person name="Kim S."/>
            <person name="Ryu S."/>
            <person name="Song J.Y."/>
            <person name="Lee S.K."/>
        </authorList>
    </citation>
    <scope>NUCLEOTIDE SEQUENCE [LARGE SCALE GENOMIC DNA]</scope>
    <source>
        <tissue evidence="18">Muscle</tissue>
    </source>
</reference>
<gene>
    <name evidence="18" type="primary">Nrg1</name>
    <name evidence="18" type="ORF">EYF80_044748</name>
</gene>
<protein>
    <submittedName>
        <fullName evidence="18">Pro-neuregulin-1, membrane-bound isoform</fullName>
    </submittedName>
</protein>
<feature type="region of interest" description="Disordered" evidence="15">
    <location>
        <begin position="216"/>
        <end position="257"/>
    </location>
</feature>
<dbReference type="SMART" id="SM00181">
    <property type="entry name" value="EGF"/>
    <property type="match status" value="1"/>
</dbReference>